<evidence type="ECO:0000313" key="9">
    <source>
        <dbReference type="EMBL" id="KRV49161.1"/>
    </source>
</evidence>
<dbReference type="GO" id="GO:0017000">
    <property type="term" value="P:antibiotic biosynthetic process"/>
    <property type="evidence" value="ECO:0007669"/>
    <property type="project" value="UniProtKB-KW"/>
</dbReference>
<feature type="domain" description="Carrier" evidence="8">
    <location>
        <begin position="1002"/>
        <end position="1077"/>
    </location>
</feature>
<dbReference type="Gene3D" id="3.30.300.30">
    <property type="match status" value="2"/>
</dbReference>
<dbReference type="Pfam" id="PF00668">
    <property type="entry name" value="Condensation"/>
    <property type="match status" value="4"/>
</dbReference>
<dbReference type="Pfam" id="PF13193">
    <property type="entry name" value="AMP-binding_C"/>
    <property type="match status" value="2"/>
</dbReference>
<keyword evidence="6" id="KW-0045">Antibiotic biosynthesis</keyword>
<dbReference type="InterPro" id="IPR000873">
    <property type="entry name" value="AMP-dep_synth/lig_dom"/>
</dbReference>
<dbReference type="FunFam" id="3.30.300.30:FF:000010">
    <property type="entry name" value="Enterobactin synthetase component F"/>
    <property type="match status" value="2"/>
</dbReference>
<evidence type="ECO:0000256" key="5">
    <source>
        <dbReference type="ARBA" id="ARBA00022737"/>
    </source>
</evidence>
<dbReference type="PANTHER" id="PTHR45527:SF1">
    <property type="entry name" value="FATTY ACID SYNTHASE"/>
    <property type="match status" value="1"/>
</dbReference>
<sequence length="3109" mass="337973">MSEIDLSSLTAAEKRALLAKRLRGDGGAKRPRPRRRRFATSFSQARLWFLDQLNPGSAAYNVPGALRVHGPLDLEVWRRCVNEIARRHEALRTTFQEEEGEPVQVVVDELEPEFRVVECGHLHGPDGEPGIRALAREEFARPFDLRHGPLLRMVFLRLAPDEHVLLLNMHHIVADLWSTSVLFAELVALYDAFASGADSPLPDLPIQYADYAAWHRKRLEGEASADDLEYWRGTLDGAPPMLQLPTDRPRPPVQSTNGGSVPFRLPAPLLERVRELSRDEGVTPFMTMLAAFVVLLHRYSKEEDVVVGVPVANRGRPEIERLIGYFVNILALRTDLSGTPSFRELLARVRQTCLGGFAHQELPFERLVEELQPPRDLSRAPVFQVSFVFQNIPLPSFDAGGLSLELMEVESSTARFDLELQVFEWPDGLSGWFEYNSDLFDEATIERMGDHLRLLVENLVADPGRSIADVPMLTADEERRLRDSGGTTHREWPGPVLAHRRFARQAAGTPDAEALRCGDDALTYRELDERSNQLAHRLRRLGVTRDTLVGICLPRSTDMVVALLAVLKAGGAFVPLDPGFPSDRIAFMLEDSRLPVLLTRREVLDGLSAPRAEALCLDEIRDELAAESTEGPDVPVDEEDLAYVIYTSGSTGRPKGVRIPHRALGNFLRSMRERPGIDAGDTLLAVTTLSFDISLLELLLPLVEGARVVLADRETATDGRRLGDALARSGATMMQATPSTWRMLLEAGWQGDPGLRALAGGEALPADLARKLLAKGVTLWNMYGPTETTIWSAVGRVGEGPVTLGEPIANTELHVLDEAGRLVPLGVPGELCIGGAGLARDYLDRPELTAERFVPHPFGADPGSRLYRTGDLVRRRADGRIEFLGRLDHQVKLRGYRIELGEIEAVLAQQPDVLQAVAVVREDVPGDQRLVAYLVTGTDRAATDDRPARLRAALGEKLPDYMVPTAFVFLDALPVTPNGKTDRRALPVPDGTHTGPRTAYVAPRTPAEETLCQLFAQVLGVERVGAEDSFFELGGHSLLATRLISQIRAARGVELEVRALFQAPTPAALALQMRHAAPARPALLPATRPSELPLSFAQRRLWFLHHLEGPNPTYNVPVALRLAGPLDASALRAALADVMERHEALRTVFPDREGIPHQRILSVDEARPQLPVVRVAEAELAEAVTGAVRHAFELTTEPPLHAELFAVGPEDHVLVVVVHHIAADGWSLAPLGQDLATAYAARRAGHAPGWQPLPVQYADYTLWQQRLLGDRKDPESLLARQLDYWERTLKGLPEAIPLPTDRPHPQEPSRRGGMVSFTWDADLHRDLAQLARSCDVSMAMVLHAALAAVLSGLGAGEDVPIGAPIAGRTDQAAEGLVGFFANTLVVRVDTSGRPTFRELLARVRERSLDAYANQDVPFEHVVDALSPTRSLTRHPLIQTILAWQNTPEAVPELPGLAVSVVPVATGTTRMDLSVALFERPAADGGPGGIDGTVEYNADVFDPSSVQALHQRLRQVLHAVAADPDQRVDTLDVLLDAERQLLLTEWNGVRRELPHGALPELFREQARRTPDATAVAWEDTGLSYAELDARADRLARRLRGCGVGRETPVGVFMDRSPELVVTLLAVVRAGGAYVPLHHAWPAERAAWVLADTGAPVLVVDDPEKAGRFDHDARVVVVGPHDGTGDDDGDGAAAAPLESAHPEQLAYVLYTSGSTGRPKGVAVRHRDVVGLVHDRRRRSDGPFRVLLHHPYSFDPSTFELWVPLLTGGTVAVAPDETLDADQIKQLVDRHQLTAMLVTATMFNLVVEQNPACFSGMRDVFTGGEAAAPGVIRRVLEHNPGLRVRHGYGPTEATTYATIHPVDSADGVEDVPPIGRPKDNVRAYVLDGGLRLVPPGVVGELYLSGTGVARGYLGRPGLTAERFVACPFEAGERMYRTGDLVRWRPDGLLEFVGRTDDQVKVRGFRIELGEVEAALVAHPAVAQAVVVARTDRPGGTDLVGYVVPAEDQAPDPAAVRAFAAERLPQYMVPAAVLVLDAVPLTPNGKLDRAALPAPDFGSTARSRAPRTPAEEALCEVLAGVLGLPEIGAEDNFFERGGDSIQAIQAVAQARSAGYSISARDLFAHQTAAGLATVATRLDDGAAPAVHDDGTGEIPPVPIVEWLRNLGGETTGFSQATVVATPPGADLESLTAAFQAVLDHHDALRSRLAVRPDGSWSLHAAPPGAVPAADKLRRVDAAALTGTALSALVADEFTAAKSRLDPQAGEMCQLVWCDAGPDRAGRLLLVLHHLVVDGVSWRVLLPDLEAAWEAVTAGRDAALAPVPTSLRRWAELLTAQAGTAERTAELPRWTEILDRPGTLVTGELDPVRDVHGTAGNLALTLPAQDTGPLLGQVPAAFRAGVQDVLLAALGVALTTWRHRPEERHDAVTVDVESHGRHERPGDGIDLSRTVGWLTSSYPVRIDTGPLTREQAKEAGADLAAAVTRVTEQLRAVPGEGLGYGLLRYLNPDTAPALADLPAPQVGFNYLGRLTAPEGEAPWMPVTDDSARATGGADQAMPLAHPLEVNAVTQDGPEGPRLVAHWTWAGALVDDDAARELAEGWFAALKAITACAAALGTPDTGAAPAGQHAAGRTPLTAIERVSRDEPIPVSFAHLDILHQPVDLNDPHHNVITALSVDGDLNEPALRRALDDVVRRHEALRTRVIGHDPATWRQVVDAEGGWPLTSVDLRSHDDEATRTARLREVVQQEVDKPFDVATEVPIRGVLVAMAERRHVLLLTTHHIVVDQWAYGVLYQDLTELYGAHLAGRRPELPELRFHYPDYAAWQQRQLAEGGFDAHVEYWRGQLDPLPARLDFDAPAHQSAPAPDGYTHGFVLDPRLTEALRDAAQRQGVTLFMLLMAAFELLLHAYSDSDDITAACPLAGRERPEVASMIGFFISPALIRVDLSDDPTFDGMLSQVCDNLLAAYAHQDVPLRHLIHQDTRGGNDPFRVGFNLLNAPESALSMPGLTVSPLDTGVGDDDVLPELITVMRPKVMDLYLVMRENGGRLGGLWLYNPDRIEGRVMGVLVHQWARVLDLVVTHPELNVHELRRRLREEPLPTPGTAASDPTDDREAR</sequence>
<accession>A0A0T6LT87</accession>
<dbReference type="RefSeq" id="WP_018385944.1">
    <property type="nucleotide sequence ID" value="NZ_LLZU01000014.1"/>
</dbReference>
<dbReference type="GO" id="GO:0005829">
    <property type="term" value="C:cytosol"/>
    <property type="evidence" value="ECO:0007669"/>
    <property type="project" value="TreeGrafter"/>
</dbReference>
<feature type="region of interest" description="Disordered" evidence="7">
    <location>
        <begin position="3089"/>
        <end position="3109"/>
    </location>
</feature>
<dbReference type="CDD" id="cd19540">
    <property type="entry name" value="LCL_NRPS-like"/>
    <property type="match status" value="1"/>
</dbReference>
<dbReference type="NCBIfam" id="NF003417">
    <property type="entry name" value="PRK04813.1"/>
    <property type="match status" value="2"/>
</dbReference>
<feature type="domain" description="Carrier" evidence="8">
    <location>
        <begin position="2061"/>
        <end position="2135"/>
    </location>
</feature>
<dbReference type="Pfam" id="PF00501">
    <property type="entry name" value="AMP-binding"/>
    <property type="match status" value="2"/>
</dbReference>
<dbReference type="InterPro" id="IPR010060">
    <property type="entry name" value="NRPS_synth"/>
</dbReference>
<dbReference type="Gene3D" id="3.30.559.30">
    <property type="entry name" value="Nonribosomal peptide synthetase, condensation domain"/>
    <property type="match status" value="4"/>
</dbReference>
<dbReference type="Pfam" id="PF00550">
    <property type="entry name" value="PP-binding"/>
    <property type="match status" value="2"/>
</dbReference>
<organism evidence="9 10">
    <name type="scientific">Wenjunlia vitaminophila</name>
    <name type="common">Streptomyces vitaminophilus</name>
    <dbReference type="NCBI Taxonomy" id="76728"/>
    <lineage>
        <taxon>Bacteria</taxon>
        <taxon>Bacillati</taxon>
        <taxon>Actinomycetota</taxon>
        <taxon>Actinomycetes</taxon>
        <taxon>Kitasatosporales</taxon>
        <taxon>Streptomycetaceae</taxon>
        <taxon>Wenjunlia</taxon>
    </lineage>
</organism>
<dbReference type="STRING" id="76728.AQ490_21370"/>
<dbReference type="GO" id="GO:0031177">
    <property type="term" value="F:phosphopantetheine binding"/>
    <property type="evidence" value="ECO:0007669"/>
    <property type="project" value="InterPro"/>
</dbReference>
<comment type="cofactor">
    <cofactor evidence="1">
        <name>pantetheine 4'-phosphate</name>
        <dbReference type="ChEBI" id="CHEBI:47942"/>
    </cofactor>
</comment>
<dbReference type="Proteomes" id="UP000050867">
    <property type="component" value="Unassembled WGS sequence"/>
</dbReference>
<dbReference type="OrthoDB" id="2472181at2"/>
<dbReference type="GO" id="GO:0008610">
    <property type="term" value="P:lipid biosynthetic process"/>
    <property type="evidence" value="ECO:0007669"/>
    <property type="project" value="UniProtKB-ARBA"/>
</dbReference>
<dbReference type="GO" id="GO:0003824">
    <property type="term" value="F:catalytic activity"/>
    <property type="evidence" value="ECO:0007669"/>
    <property type="project" value="InterPro"/>
</dbReference>
<dbReference type="InterPro" id="IPR045851">
    <property type="entry name" value="AMP-bd_C_sf"/>
</dbReference>
<dbReference type="EMBL" id="LLZU01000014">
    <property type="protein sequence ID" value="KRV49161.1"/>
    <property type="molecule type" value="Genomic_DNA"/>
</dbReference>
<dbReference type="Gene3D" id="1.10.1200.10">
    <property type="entry name" value="ACP-like"/>
    <property type="match status" value="2"/>
</dbReference>
<keyword evidence="10" id="KW-1185">Reference proteome</keyword>
<dbReference type="InterPro" id="IPR006162">
    <property type="entry name" value="Ppantetheine_attach_site"/>
</dbReference>
<dbReference type="FunFam" id="3.40.50.980:FF:000001">
    <property type="entry name" value="Non-ribosomal peptide synthetase"/>
    <property type="match status" value="2"/>
</dbReference>
<dbReference type="PROSITE" id="PS00012">
    <property type="entry name" value="PHOSPHOPANTETHEINE"/>
    <property type="match status" value="1"/>
</dbReference>
<dbReference type="InterPro" id="IPR020845">
    <property type="entry name" value="AMP-binding_CS"/>
</dbReference>
<dbReference type="FunFam" id="1.10.1200.10:FF:000005">
    <property type="entry name" value="Nonribosomal peptide synthetase 1"/>
    <property type="match status" value="2"/>
</dbReference>
<dbReference type="CDD" id="cd12116">
    <property type="entry name" value="A_NRPS_Ta1_like"/>
    <property type="match status" value="1"/>
</dbReference>
<evidence type="ECO:0000313" key="10">
    <source>
        <dbReference type="Proteomes" id="UP000050867"/>
    </source>
</evidence>
<dbReference type="InterPro" id="IPR020806">
    <property type="entry name" value="PKS_PP-bd"/>
</dbReference>
<gene>
    <name evidence="9" type="ORF">AQ490_21370</name>
</gene>
<dbReference type="SUPFAM" id="SSF56801">
    <property type="entry name" value="Acetyl-CoA synthetase-like"/>
    <property type="match status" value="2"/>
</dbReference>
<dbReference type="NCBIfam" id="TIGR01733">
    <property type="entry name" value="AA-adenyl-dom"/>
    <property type="match status" value="2"/>
</dbReference>
<evidence type="ECO:0000256" key="6">
    <source>
        <dbReference type="ARBA" id="ARBA00023194"/>
    </source>
</evidence>
<comment type="similarity">
    <text evidence="2">Belongs to the ATP-dependent AMP-binding enzyme family.</text>
</comment>
<dbReference type="Gene3D" id="3.30.559.10">
    <property type="entry name" value="Chloramphenicol acetyltransferase-like domain"/>
    <property type="match status" value="4"/>
</dbReference>
<proteinExistence type="inferred from homology"/>
<dbReference type="SMART" id="SM00823">
    <property type="entry name" value="PKS_PP"/>
    <property type="match status" value="2"/>
</dbReference>
<evidence type="ECO:0000256" key="3">
    <source>
        <dbReference type="ARBA" id="ARBA00022450"/>
    </source>
</evidence>
<dbReference type="eggNOG" id="COG1020">
    <property type="taxonomic scope" value="Bacteria"/>
</dbReference>
<dbReference type="InterPro" id="IPR009081">
    <property type="entry name" value="PP-bd_ACP"/>
</dbReference>
<dbReference type="InterPro" id="IPR010071">
    <property type="entry name" value="AA_adenyl_dom"/>
</dbReference>
<dbReference type="PROSITE" id="PS00455">
    <property type="entry name" value="AMP_BINDING"/>
    <property type="match status" value="2"/>
</dbReference>
<dbReference type="FunFam" id="3.30.559.10:FF:000012">
    <property type="entry name" value="Non-ribosomal peptide synthetase"/>
    <property type="match status" value="2"/>
</dbReference>
<dbReference type="PROSITE" id="PS50075">
    <property type="entry name" value="CARRIER"/>
    <property type="match status" value="2"/>
</dbReference>
<keyword evidence="4" id="KW-0597">Phosphoprotein</keyword>
<dbReference type="CDD" id="cd19531">
    <property type="entry name" value="LCL_NRPS-like"/>
    <property type="match status" value="2"/>
</dbReference>
<reference evidence="9 10" key="1">
    <citation type="submission" date="2015-10" db="EMBL/GenBank/DDBJ databases">
        <title>Draft genome sequence of pyrrolomycin-producing Streptomyces vitaminophilus.</title>
        <authorList>
            <person name="Graham D.E."/>
            <person name="Mahan K.M."/>
            <person name="Klingeman D.M."/>
            <person name="Hettich R.L."/>
            <person name="Parry R.J."/>
        </authorList>
    </citation>
    <scope>NUCLEOTIDE SEQUENCE [LARGE SCALE GENOMIC DNA]</scope>
    <source>
        <strain evidence="9 10">ATCC 31673</strain>
    </source>
</reference>
<dbReference type="GO" id="GO:0044550">
    <property type="term" value="P:secondary metabolite biosynthetic process"/>
    <property type="evidence" value="ECO:0007669"/>
    <property type="project" value="UniProtKB-ARBA"/>
</dbReference>
<keyword evidence="3" id="KW-0596">Phosphopantetheine</keyword>
<evidence type="ECO:0000259" key="8">
    <source>
        <dbReference type="PROSITE" id="PS50075"/>
    </source>
</evidence>
<dbReference type="FunFam" id="3.30.559.30:FF:000001">
    <property type="entry name" value="Non-ribosomal peptide synthetase"/>
    <property type="match status" value="1"/>
</dbReference>
<dbReference type="FunFam" id="3.40.50.12780:FF:000012">
    <property type="entry name" value="Non-ribosomal peptide synthetase"/>
    <property type="match status" value="2"/>
</dbReference>
<dbReference type="PANTHER" id="PTHR45527">
    <property type="entry name" value="NONRIBOSOMAL PEPTIDE SYNTHETASE"/>
    <property type="match status" value="1"/>
</dbReference>
<dbReference type="GO" id="GO:0043041">
    <property type="term" value="P:amino acid activation for nonribosomal peptide biosynthetic process"/>
    <property type="evidence" value="ECO:0007669"/>
    <property type="project" value="TreeGrafter"/>
</dbReference>
<evidence type="ECO:0000256" key="4">
    <source>
        <dbReference type="ARBA" id="ARBA00022553"/>
    </source>
</evidence>
<dbReference type="SUPFAM" id="SSF52777">
    <property type="entry name" value="CoA-dependent acyltransferases"/>
    <property type="match status" value="8"/>
</dbReference>
<dbReference type="InterPro" id="IPR025110">
    <property type="entry name" value="AMP-bd_C"/>
</dbReference>
<dbReference type="InterPro" id="IPR036736">
    <property type="entry name" value="ACP-like_sf"/>
</dbReference>
<dbReference type="Gene3D" id="2.30.38.10">
    <property type="entry name" value="Luciferase, Domain 3"/>
    <property type="match status" value="2"/>
</dbReference>
<name>A0A0T6LT87_WENVI</name>
<dbReference type="InterPro" id="IPR023213">
    <property type="entry name" value="CAT-like_dom_sf"/>
</dbReference>
<evidence type="ECO:0000256" key="1">
    <source>
        <dbReference type="ARBA" id="ARBA00001957"/>
    </source>
</evidence>
<evidence type="ECO:0000256" key="7">
    <source>
        <dbReference type="SAM" id="MobiDB-lite"/>
    </source>
</evidence>
<dbReference type="SUPFAM" id="SSF47336">
    <property type="entry name" value="ACP-like"/>
    <property type="match status" value="2"/>
</dbReference>
<dbReference type="Gene3D" id="3.40.50.980">
    <property type="match status" value="4"/>
</dbReference>
<dbReference type="CDD" id="cd12117">
    <property type="entry name" value="A_NRPS_Srf_like"/>
    <property type="match status" value="1"/>
</dbReference>
<dbReference type="NCBIfam" id="TIGR01720">
    <property type="entry name" value="NRPS-para261"/>
    <property type="match status" value="1"/>
</dbReference>
<protein>
    <submittedName>
        <fullName evidence="9">Non-ribosomal peptide synthetase</fullName>
    </submittedName>
</protein>
<comment type="caution">
    <text evidence="9">The sequence shown here is derived from an EMBL/GenBank/DDBJ whole genome shotgun (WGS) entry which is preliminary data.</text>
</comment>
<dbReference type="FunFam" id="2.30.38.10:FF:000001">
    <property type="entry name" value="Non-ribosomal peptide synthetase PvdI"/>
    <property type="match status" value="2"/>
</dbReference>
<keyword evidence="5" id="KW-0677">Repeat</keyword>
<dbReference type="InterPro" id="IPR001242">
    <property type="entry name" value="Condensation_dom"/>
</dbReference>
<evidence type="ECO:0000256" key="2">
    <source>
        <dbReference type="ARBA" id="ARBA00006432"/>
    </source>
</evidence>